<dbReference type="FunFam" id="3.30.420.40:FF:000123">
    <property type="entry name" value="Hexokinase 3"/>
    <property type="match status" value="1"/>
</dbReference>
<dbReference type="Gene3D" id="3.40.50.300">
    <property type="entry name" value="P-loop containing nucleotide triphosphate hydrolases"/>
    <property type="match status" value="2"/>
</dbReference>
<dbReference type="EC" id="2.7.1.1" evidence="9"/>
<evidence type="ECO:0000256" key="27">
    <source>
        <dbReference type="ARBA" id="ARBA00048160"/>
    </source>
</evidence>
<comment type="caution">
    <text evidence="34">The sequence shown here is derived from an EMBL/GenBank/DDBJ whole genome shotgun (WGS) entry which is preliminary data.</text>
</comment>
<dbReference type="Gene3D" id="1.10.1740.140">
    <property type="match status" value="1"/>
</dbReference>
<sequence>MSVNRCMSLFSRLRPHVNSRTPRVTAGGGGRLSAGSGSSHRQQRAGSASSSSSPPKGPDTSLFVPVSVRTDLSADGSVGAELAQPLQKGQSPLLMPPVGRAQSCCCVFLEYCHVTVAFFVSVLTLVCVCDSDKLLKLFNRFYTRKEMQKLAADQGLDARLFHQAFVSFRKFALEVSTLPADLHIILSDICCGAGHIDDIYPYFMRHAKQIFPMLECMDDLRKISDLRVPANWYPESRAIQRKVIFHAGPTNSGKTYHAIQRYLAAKSGVYCGPLKLLAHEIFEKTNDAGVPCDLVTGEERAIMDTEGRAASHVACTIEMCSVTTPYEVAVIDEIQMIRDPARGWAWTRALLGLCAEEIHVCGEPAAIDFIRELMYTTGEEVEVNTYQRLTPFSVLDQALESLDKLRPGDCIVCFSKNDIYSISRQIEISGQECAVIYGSLPPGTKLSQAKKFNDPDDPCKILVATDAIGMGLNLSIKRIIFNSLVKPNVNEKGEKRMETISTSQALQIAGRAGRFSSKFSEGEVTTMYRDDVPILKEILSQPVDPIETAGLHPTAEQIEMFAYHLPDATLSNLVDIFVSLSQVDGLYFVCNIDDFKFLADMIQHIPLNLRSRYVFCTAPINKKQTFVCTSFLKFARQFSRDEPLTFDWVCRHVSWPLAQPKDIKNLIHLEAVHDVLDLYLWLSYRFMDMFPDTKLVREIQQELDDIIQQGVRSITRLIRATNQSITNPLQTQNSKPGQTSDNSNKTADRNSPTHPRAKRGPSGDNTLASRLVDRFLYAMCLHDDQLSDISTRFQAEMKKGLSAESNAAAAVKMLPTHVRCTPDGSETGQFLALDLGGSKFKVLQVKVREGMRMRRGGVEMEEKTYPIPRELLEGRGAELFGHVSESLKDFLHEKNISLEKKHPLAFTFSFPCEQSTLDRGLLLSWSKTYRARGLQGKDVVQVLREAIDKTGGMHIEVLAMVNDTVAAMMTCGFEDRYCEVGLIIGTGTNACYMEELCHVDLVEGDEGRMCVNTEWGAFGDDGALNDYITEFDRDVDAASNNPGKQIFEKMVSGMYLGELVRLVVLKMATLGILFEGHVSDALRTKGKITTAHVAAMEEYKNGLKNTRGILMDLDLTPSPDDCVAVQHVSTIVSFRSSNLVAAGLAAILTRIKNNRNLRTFRMTVGVDGTVYKTHPQYPKRLHKVLQRLLPECQVRFVLSHSGSSKGAALVTAVAQRLASQKRKVDETLSPFRLSSEQLQLVKARMRAGLEAGLKREGPSEVKMLPSFLYSPPDGTEHGDFLALDLGGTNFRVLLVKIRSGKRRTVEMHNKIYAIPLEVMQGTGEELFDHIVQCISDFLDYMGMKNTRLPLGFTFSFPCQQTSLDAGILLTWTKGFKATDCEGEDVVGLLREAIKRREEFDLDVVAVVNDTVGTMMTCAYEEPTCEIGLIAGTGSNACYMEEMRNIEMIEGDDGRMCVNMEWGAFGDNGCLDDIRTEYDRAVDDLSLNPGKQRYEKMCSGMYLGEIVRNILIDMTRRGFLFRGQISETLKTRGIFETKFLSQIESDRLALLQVRAILQHLGLDSTCDDSIIVKEVCGAVSHRAAQICGAGMAAVADKIRENRGLDHLNITVGVDGTLYKLHPHFSGVMHQTVKELAPKCNVNFLLSEDGSGKGAALITAVGCRLRQERNNK</sequence>
<keyword evidence="20" id="KW-0809">Transit peptide</keyword>
<comment type="cofactor">
    <cofactor evidence="1">
        <name>Mn(2+)</name>
        <dbReference type="ChEBI" id="CHEBI:29035"/>
    </cofactor>
</comment>
<dbReference type="EMBL" id="VEVO01000004">
    <property type="protein sequence ID" value="KAF0043310.1"/>
    <property type="molecule type" value="Genomic_DNA"/>
</dbReference>
<dbReference type="FunFam" id="3.30.420.40:FF:000015">
    <property type="entry name" value="Hexokinase 1"/>
    <property type="match status" value="1"/>
</dbReference>
<reference evidence="34 35" key="1">
    <citation type="submission" date="2019-06" db="EMBL/GenBank/DDBJ databases">
        <title>Draft genomes of female and male turbot (Scophthalmus maximus).</title>
        <authorList>
            <person name="Xu H."/>
            <person name="Xu X.-W."/>
            <person name="Shao C."/>
            <person name="Chen S."/>
        </authorList>
    </citation>
    <scope>NUCLEOTIDE SEQUENCE [LARGE SCALE GENOMIC DNA]</scope>
    <source>
        <strain evidence="34">Ysfricsl-2016a</strain>
        <tissue evidence="34">Blood</tissue>
    </source>
</reference>
<comment type="pathway">
    <text evidence="6">Carbohydrate metabolism; hexose metabolism.</text>
</comment>
<dbReference type="GO" id="GO:0006096">
    <property type="term" value="P:glycolytic process"/>
    <property type="evidence" value="ECO:0007669"/>
    <property type="project" value="UniProtKB-UniPathway"/>
</dbReference>
<evidence type="ECO:0000256" key="11">
    <source>
        <dbReference type="ARBA" id="ARBA00021960"/>
    </source>
</evidence>
<evidence type="ECO:0000256" key="26">
    <source>
        <dbReference type="ARBA" id="ARBA00047984"/>
    </source>
</evidence>
<dbReference type="InterPro" id="IPR001312">
    <property type="entry name" value="Hexokinase"/>
</dbReference>
<dbReference type="CDD" id="cd17913">
    <property type="entry name" value="DEXQc_Suv3"/>
    <property type="match status" value="1"/>
</dbReference>
<dbReference type="PROSITE" id="PS00378">
    <property type="entry name" value="HEXOKINASE_1"/>
    <property type="match status" value="1"/>
</dbReference>
<dbReference type="EC" id="3.6.4.13" evidence="10"/>
<evidence type="ECO:0000256" key="23">
    <source>
        <dbReference type="ARBA" id="ARBA00023152"/>
    </source>
</evidence>
<evidence type="ECO:0000256" key="31">
    <source>
        <dbReference type="ARBA" id="ARBA00083839"/>
    </source>
</evidence>
<dbReference type="Gene3D" id="3.40.367.20">
    <property type="match status" value="2"/>
</dbReference>
<accession>A0A6A4THU9</accession>
<dbReference type="GO" id="GO:0031966">
    <property type="term" value="C:mitochondrial membrane"/>
    <property type="evidence" value="ECO:0007669"/>
    <property type="project" value="UniProtKB-SubCell"/>
</dbReference>
<dbReference type="GO" id="GO:0016787">
    <property type="term" value="F:hydrolase activity"/>
    <property type="evidence" value="ECO:0007669"/>
    <property type="project" value="UniProtKB-KW"/>
</dbReference>
<dbReference type="Pfam" id="PF03727">
    <property type="entry name" value="Hexokinase_2"/>
    <property type="match status" value="2"/>
</dbReference>
<evidence type="ECO:0000256" key="32">
    <source>
        <dbReference type="SAM" id="MobiDB-lite"/>
    </source>
</evidence>
<dbReference type="InterPro" id="IPR019807">
    <property type="entry name" value="Hexokinase_BS"/>
</dbReference>
<evidence type="ECO:0000256" key="24">
    <source>
        <dbReference type="ARBA" id="ARBA00031873"/>
    </source>
</evidence>
<evidence type="ECO:0000256" key="14">
    <source>
        <dbReference type="ARBA" id="ARBA00022737"/>
    </source>
</evidence>
<evidence type="ECO:0000256" key="5">
    <source>
        <dbReference type="ARBA" id="ARBA00004888"/>
    </source>
</evidence>
<dbReference type="PROSITE" id="PS51194">
    <property type="entry name" value="HELICASE_CTER"/>
    <property type="match status" value="1"/>
</dbReference>
<name>A0A6A4THU9_SCOMX</name>
<feature type="region of interest" description="Disordered" evidence="32">
    <location>
        <begin position="17"/>
        <end position="60"/>
    </location>
</feature>
<evidence type="ECO:0000256" key="28">
    <source>
        <dbReference type="ARBA" id="ARBA00057794"/>
    </source>
</evidence>
<evidence type="ECO:0000256" key="16">
    <source>
        <dbReference type="ARBA" id="ARBA00022777"/>
    </source>
</evidence>
<dbReference type="Pfam" id="PF12513">
    <property type="entry name" value="SUV3_C"/>
    <property type="match status" value="1"/>
</dbReference>
<keyword evidence="12" id="KW-0963">Cytoplasm</keyword>
<comment type="catalytic activity">
    <reaction evidence="26">
        <text>ATP + H2O = ADP + phosphate + H(+)</text>
        <dbReference type="Rhea" id="RHEA:13065"/>
        <dbReference type="ChEBI" id="CHEBI:15377"/>
        <dbReference type="ChEBI" id="CHEBI:15378"/>
        <dbReference type="ChEBI" id="CHEBI:30616"/>
        <dbReference type="ChEBI" id="CHEBI:43474"/>
        <dbReference type="ChEBI" id="CHEBI:456216"/>
        <dbReference type="EC" id="3.6.4.13"/>
    </reaction>
</comment>
<gene>
    <name evidence="34" type="ORF">F2P81_004647</name>
</gene>
<dbReference type="GO" id="GO:0019158">
    <property type="term" value="F:mannokinase activity"/>
    <property type="evidence" value="ECO:0007669"/>
    <property type="project" value="TreeGrafter"/>
</dbReference>
<dbReference type="InterPro" id="IPR022192">
    <property type="entry name" value="SUV3_C"/>
</dbReference>
<evidence type="ECO:0000256" key="2">
    <source>
        <dbReference type="ARBA" id="ARBA00001946"/>
    </source>
</evidence>
<evidence type="ECO:0000256" key="3">
    <source>
        <dbReference type="ARBA" id="ARBA00004318"/>
    </source>
</evidence>
<comment type="similarity">
    <text evidence="8">Belongs to the hexokinase family.</text>
</comment>
<dbReference type="GO" id="GO:0003724">
    <property type="term" value="F:RNA helicase activity"/>
    <property type="evidence" value="ECO:0007669"/>
    <property type="project" value="UniProtKB-EC"/>
</dbReference>
<evidence type="ECO:0000256" key="20">
    <source>
        <dbReference type="ARBA" id="ARBA00022946"/>
    </source>
</evidence>
<dbReference type="FunFam" id="1.20.58.1080:FF:000001">
    <property type="entry name" value="ATP-dependent RNA helicase SUPV3L1, mitochondrial"/>
    <property type="match status" value="1"/>
</dbReference>
<dbReference type="PANTHER" id="PTHR19443">
    <property type="entry name" value="HEXOKINASE"/>
    <property type="match status" value="1"/>
</dbReference>
<evidence type="ECO:0000256" key="9">
    <source>
        <dbReference type="ARBA" id="ARBA00012324"/>
    </source>
</evidence>
<comment type="pathway">
    <text evidence="5">Carbohydrate degradation; glycolysis; D-glyceraldehyde 3-phosphate and glycerone phosphate from D-glucose: step 1/4.</text>
</comment>
<dbReference type="PROSITE" id="PS51748">
    <property type="entry name" value="HEXOKINASE_2"/>
    <property type="match status" value="2"/>
</dbReference>
<dbReference type="SMART" id="SM00490">
    <property type="entry name" value="HELICc"/>
    <property type="match status" value="1"/>
</dbReference>
<keyword evidence="18" id="KW-0347">Helicase</keyword>
<evidence type="ECO:0000256" key="17">
    <source>
        <dbReference type="ARBA" id="ARBA00022801"/>
    </source>
</evidence>
<evidence type="ECO:0000256" key="6">
    <source>
        <dbReference type="ARBA" id="ARBA00005028"/>
    </source>
</evidence>
<dbReference type="InterPro" id="IPR043129">
    <property type="entry name" value="ATPase_NBD"/>
</dbReference>
<dbReference type="UniPathway" id="UPA00109">
    <property type="reaction ID" value="UER00180"/>
</dbReference>
<organism evidence="34 35">
    <name type="scientific">Scophthalmus maximus</name>
    <name type="common">Turbot</name>
    <name type="synonym">Psetta maxima</name>
    <dbReference type="NCBI Taxonomy" id="52904"/>
    <lineage>
        <taxon>Eukaryota</taxon>
        <taxon>Metazoa</taxon>
        <taxon>Chordata</taxon>
        <taxon>Craniata</taxon>
        <taxon>Vertebrata</taxon>
        <taxon>Euteleostomi</taxon>
        <taxon>Actinopterygii</taxon>
        <taxon>Neopterygii</taxon>
        <taxon>Teleostei</taxon>
        <taxon>Neoteleostei</taxon>
        <taxon>Acanthomorphata</taxon>
        <taxon>Carangaria</taxon>
        <taxon>Pleuronectiformes</taxon>
        <taxon>Pleuronectoidei</taxon>
        <taxon>Scophthalmidae</taxon>
        <taxon>Scophthalmus</taxon>
    </lineage>
</organism>
<dbReference type="InterPro" id="IPR001650">
    <property type="entry name" value="Helicase_C-like"/>
</dbReference>
<feature type="region of interest" description="Disordered" evidence="32">
    <location>
        <begin position="725"/>
        <end position="766"/>
    </location>
</feature>
<evidence type="ECO:0000256" key="18">
    <source>
        <dbReference type="ARBA" id="ARBA00022806"/>
    </source>
</evidence>
<evidence type="ECO:0000256" key="8">
    <source>
        <dbReference type="ARBA" id="ARBA00009225"/>
    </source>
</evidence>
<dbReference type="Pfam" id="PF22527">
    <property type="entry name" value="DEXQc_Suv3"/>
    <property type="match status" value="1"/>
</dbReference>
<evidence type="ECO:0000256" key="25">
    <source>
        <dbReference type="ARBA" id="ARBA00044613"/>
    </source>
</evidence>
<comment type="catalytic activity">
    <reaction evidence="27">
        <text>D-glucose + ATP = D-glucose 6-phosphate + ADP + H(+)</text>
        <dbReference type="Rhea" id="RHEA:17825"/>
        <dbReference type="ChEBI" id="CHEBI:4167"/>
        <dbReference type="ChEBI" id="CHEBI:15378"/>
        <dbReference type="ChEBI" id="CHEBI:30616"/>
        <dbReference type="ChEBI" id="CHEBI:61548"/>
        <dbReference type="ChEBI" id="CHEBI:456216"/>
        <dbReference type="EC" id="2.7.1.1"/>
    </reaction>
    <physiologicalReaction direction="left-to-right" evidence="27">
        <dbReference type="Rhea" id="RHEA:17826"/>
    </physiologicalReaction>
</comment>
<dbReference type="InterPro" id="IPR044774">
    <property type="entry name" value="Suv3_DEXQc"/>
</dbReference>
<dbReference type="InterPro" id="IPR022672">
    <property type="entry name" value="Hexokinase_N"/>
</dbReference>
<dbReference type="GO" id="GO:0005536">
    <property type="term" value="F:D-glucose binding"/>
    <property type="evidence" value="ECO:0007669"/>
    <property type="project" value="InterPro"/>
</dbReference>
<keyword evidence="21" id="KW-0496">Mitochondrion</keyword>
<dbReference type="Proteomes" id="UP000438429">
    <property type="component" value="Unassembled WGS sequence"/>
</dbReference>
<keyword evidence="22" id="KW-0472">Membrane</keyword>
<evidence type="ECO:0000256" key="15">
    <source>
        <dbReference type="ARBA" id="ARBA00022741"/>
    </source>
</evidence>
<feature type="domain" description="Helicase C-terminal" evidence="33">
    <location>
        <begin position="394"/>
        <end position="562"/>
    </location>
</feature>
<dbReference type="Gene3D" id="3.30.420.40">
    <property type="match status" value="2"/>
</dbReference>
<dbReference type="CDD" id="cd18805">
    <property type="entry name" value="SF2_C_suv3"/>
    <property type="match status" value="1"/>
</dbReference>
<comment type="subcellular location">
    <subcellularLocation>
        <location evidence="4">Cytoplasm</location>
    </subcellularLocation>
    <subcellularLocation>
        <location evidence="3">Mitochondrion membrane</location>
        <topology evidence="3">Peripheral membrane protein</topology>
    </subcellularLocation>
</comment>
<dbReference type="GO" id="GO:0005829">
    <property type="term" value="C:cytosol"/>
    <property type="evidence" value="ECO:0007669"/>
    <property type="project" value="TreeGrafter"/>
</dbReference>
<dbReference type="GO" id="GO:0004340">
    <property type="term" value="F:glucokinase activity"/>
    <property type="evidence" value="ECO:0007669"/>
    <property type="project" value="TreeGrafter"/>
</dbReference>
<dbReference type="SUPFAM" id="SSF53067">
    <property type="entry name" value="Actin-like ATPase domain"/>
    <property type="match status" value="4"/>
</dbReference>
<evidence type="ECO:0000259" key="33">
    <source>
        <dbReference type="PROSITE" id="PS51194"/>
    </source>
</evidence>
<dbReference type="Pfam" id="PF18147">
    <property type="entry name" value="Suv3_C_1"/>
    <property type="match status" value="1"/>
</dbReference>
<keyword evidence="15" id="KW-0547">Nucleotide-binding</keyword>
<dbReference type="InterPro" id="IPR041082">
    <property type="entry name" value="Suv3_C_1"/>
</dbReference>
<dbReference type="GO" id="GO:0008865">
    <property type="term" value="F:fructokinase activity"/>
    <property type="evidence" value="ECO:0007669"/>
    <property type="project" value="TreeGrafter"/>
</dbReference>
<dbReference type="Gene3D" id="1.20.58.1080">
    <property type="match status" value="1"/>
</dbReference>
<keyword evidence="13" id="KW-0808">Transferase</keyword>
<dbReference type="GO" id="GO:0006006">
    <property type="term" value="P:glucose metabolic process"/>
    <property type="evidence" value="ECO:0007669"/>
    <property type="project" value="TreeGrafter"/>
</dbReference>
<evidence type="ECO:0000256" key="21">
    <source>
        <dbReference type="ARBA" id="ARBA00023128"/>
    </source>
</evidence>
<keyword evidence="17" id="KW-0378">Hydrolase</keyword>
<dbReference type="FunFam" id="3.40.367.20:FF:000020">
    <property type="entry name" value="Hexokinase-1"/>
    <property type="match status" value="1"/>
</dbReference>
<protein>
    <recommendedName>
        <fullName evidence="11">ATP-dependent RNA helicase SUPV3L1, mitochondrial</fullName>
        <ecNumber evidence="9">2.7.1.1</ecNumber>
        <ecNumber evidence="10">3.6.4.13</ecNumber>
    </recommendedName>
    <alternativeName>
        <fullName evidence="31">Hexokinase type III</fullName>
    </alternativeName>
    <alternativeName>
        <fullName evidence="29">Hexokinase-3</fullName>
    </alternativeName>
    <alternativeName>
        <fullName evidence="30">Hexokinase-C</fullName>
    </alternativeName>
    <alternativeName>
        <fullName evidence="24">Suppressor of var1 3-like protein 1</fullName>
    </alternativeName>
</protein>
<dbReference type="FunFam" id="3.40.367.20:FF:000001">
    <property type="entry name" value="Hexokinase 1"/>
    <property type="match status" value="1"/>
</dbReference>
<dbReference type="GO" id="GO:0001678">
    <property type="term" value="P:intracellular glucose homeostasis"/>
    <property type="evidence" value="ECO:0007669"/>
    <property type="project" value="InterPro"/>
</dbReference>
<comment type="catalytic activity">
    <reaction evidence="25">
        <text>a D-hexose + ATP = a D-hexose 6-phosphate + ADP + H(+)</text>
        <dbReference type="Rhea" id="RHEA:22740"/>
        <dbReference type="ChEBI" id="CHEBI:4194"/>
        <dbReference type="ChEBI" id="CHEBI:15378"/>
        <dbReference type="ChEBI" id="CHEBI:30616"/>
        <dbReference type="ChEBI" id="CHEBI:229467"/>
        <dbReference type="ChEBI" id="CHEBI:456216"/>
        <dbReference type="EC" id="2.7.1.1"/>
    </reaction>
    <physiologicalReaction direction="left-to-right" evidence="25">
        <dbReference type="Rhea" id="RHEA:22741"/>
    </physiologicalReaction>
</comment>
<evidence type="ECO:0000256" key="4">
    <source>
        <dbReference type="ARBA" id="ARBA00004496"/>
    </source>
</evidence>
<evidence type="ECO:0000256" key="1">
    <source>
        <dbReference type="ARBA" id="ARBA00001936"/>
    </source>
</evidence>
<dbReference type="UniPathway" id="UPA00242"/>
<proteinExistence type="inferred from homology"/>
<dbReference type="SUPFAM" id="SSF52540">
    <property type="entry name" value="P-loop containing nucleoside triphosphate hydrolases"/>
    <property type="match status" value="2"/>
</dbReference>
<evidence type="ECO:0000256" key="10">
    <source>
        <dbReference type="ARBA" id="ARBA00012552"/>
    </source>
</evidence>
<dbReference type="GO" id="GO:0005524">
    <property type="term" value="F:ATP binding"/>
    <property type="evidence" value="ECO:0007669"/>
    <property type="project" value="UniProtKB-KW"/>
</dbReference>
<dbReference type="InterPro" id="IPR027417">
    <property type="entry name" value="P-loop_NTPase"/>
</dbReference>
<dbReference type="Pfam" id="PF00271">
    <property type="entry name" value="Helicase_C"/>
    <property type="match status" value="1"/>
</dbReference>
<evidence type="ECO:0000256" key="22">
    <source>
        <dbReference type="ARBA" id="ARBA00023136"/>
    </source>
</evidence>
<keyword evidence="19" id="KW-0067">ATP-binding</keyword>
<dbReference type="InterPro" id="IPR041453">
    <property type="entry name" value="Suv3_N"/>
</dbReference>
<dbReference type="InterPro" id="IPR055206">
    <property type="entry name" value="DEXQc_SUV3"/>
</dbReference>
<comment type="cofactor">
    <cofactor evidence="2">
        <name>Mg(2+)</name>
        <dbReference type="ChEBI" id="CHEBI:18420"/>
    </cofactor>
</comment>
<dbReference type="InterPro" id="IPR022673">
    <property type="entry name" value="Hexokinase_C"/>
</dbReference>
<evidence type="ECO:0000256" key="19">
    <source>
        <dbReference type="ARBA" id="ARBA00022840"/>
    </source>
</evidence>
<comment type="function">
    <text evidence="28">Catalyzes the phosphorylation of hexose, such as D-glucose and D-fructose, to hexose 6-phosphate (D-glucose 6-phosphate and D-fructose 6-phosphate, respectively). Mediates the initial step of glycolysis by catalyzing phosphorylation of D-glucose to D-glucose 6-phosphate.</text>
</comment>
<keyword evidence="14" id="KW-0677">Repeat</keyword>
<evidence type="ECO:0000256" key="12">
    <source>
        <dbReference type="ARBA" id="ARBA00022490"/>
    </source>
</evidence>
<evidence type="ECO:0000313" key="35">
    <source>
        <dbReference type="Proteomes" id="UP000438429"/>
    </source>
</evidence>
<keyword evidence="16" id="KW-0418">Kinase</keyword>
<dbReference type="PRINTS" id="PR00475">
    <property type="entry name" value="HEXOKINASE"/>
</dbReference>
<dbReference type="FunFam" id="3.40.50.300:FF:000446">
    <property type="entry name" value="ATP-dependent RNA helicase SUPV3L1, mitochondrial"/>
    <property type="match status" value="1"/>
</dbReference>
<evidence type="ECO:0000256" key="13">
    <source>
        <dbReference type="ARBA" id="ARBA00022679"/>
    </source>
</evidence>
<dbReference type="Gene3D" id="1.20.272.40">
    <property type="match status" value="1"/>
</dbReference>
<dbReference type="Pfam" id="PF18114">
    <property type="entry name" value="Suv3_N"/>
    <property type="match status" value="1"/>
</dbReference>
<dbReference type="Pfam" id="PF00349">
    <property type="entry name" value="Hexokinase_1"/>
    <property type="match status" value="2"/>
</dbReference>
<comment type="similarity">
    <text evidence="7">Belongs to the helicase family.</text>
</comment>
<evidence type="ECO:0000313" key="34">
    <source>
        <dbReference type="EMBL" id="KAF0043310.1"/>
    </source>
</evidence>
<feature type="compositionally biased region" description="Polar residues" evidence="32">
    <location>
        <begin position="725"/>
        <end position="753"/>
    </location>
</feature>
<dbReference type="FunFam" id="3.40.50.300:FF:000269">
    <property type="entry name" value="ATP-dependent RNA helicase SUPV3L1, mitochondrial"/>
    <property type="match status" value="1"/>
</dbReference>
<evidence type="ECO:0000256" key="7">
    <source>
        <dbReference type="ARBA" id="ARBA00008708"/>
    </source>
</evidence>
<evidence type="ECO:0000256" key="29">
    <source>
        <dbReference type="ARBA" id="ARBA00071677"/>
    </source>
</evidence>
<feature type="compositionally biased region" description="Low complexity" evidence="32">
    <location>
        <begin position="33"/>
        <end position="53"/>
    </location>
</feature>
<evidence type="ECO:0000256" key="30">
    <source>
        <dbReference type="ARBA" id="ARBA00076203"/>
    </source>
</evidence>
<keyword evidence="23" id="KW-0324">Glycolysis</keyword>
<dbReference type="PANTHER" id="PTHR19443:SF10">
    <property type="entry name" value="HEXOKINASE-1"/>
    <property type="match status" value="1"/>
</dbReference>